<dbReference type="OMA" id="QCIRGNT"/>
<comment type="subcellular location">
    <subcellularLocation>
        <location evidence="1">Nucleus</location>
    </subcellularLocation>
</comment>
<feature type="compositionally biased region" description="Basic residues" evidence="6">
    <location>
        <begin position="875"/>
        <end position="887"/>
    </location>
</feature>
<comment type="similarity">
    <text evidence="5">Belongs to the Fanconi anemia protein FANCD2 family.</text>
</comment>
<dbReference type="SUPFAM" id="SSF48371">
    <property type="entry name" value="ARM repeat"/>
    <property type="match status" value="1"/>
</dbReference>
<dbReference type="PANTHER" id="PTHR32086:SF0">
    <property type="entry name" value="FANCONI ANEMIA GROUP D2 PROTEIN"/>
    <property type="match status" value="1"/>
</dbReference>
<dbReference type="Pfam" id="PF14631">
    <property type="entry name" value="FancD2"/>
    <property type="match status" value="1"/>
</dbReference>
<feature type="region of interest" description="Disordered" evidence="6">
    <location>
        <begin position="870"/>
        <end position="929"/>
    </location>
</feature>
<reference evidence="8" key="1">
    <citation type="submission" date="2011-08" db="EMBL/GenBank/DDBJ databases">
        <title>The draft genome of Latimeria chalumnae.</title>
        <authorList>
            <person name="Di Palma F."/>
            <person name="Alfoldi J."/>
            <person name="Johnson J."/>
            <person name="Berlin A."/>
            <person name="Gnerre S."/>
            <person name="Jaffe D."/>
            <person name="MacCallum I."/>
            <person name="Young S."/>
            <person name="Walker B.J."/>
            <person name="Lander E."/>
            <person name="Lindblad-Toh K."/>
        </authorList>
    </citation>
    <scope>NUCLEOTIDE SEQUENCE [LARGE SCALE GENOMIC DNA]</scope>
    <source>
        <strain evidence="8">Wild caught</strain>
    </source>
</reference>
<dbReference type="EMBL" id="AFYH01005847">
    <property type="status" value="NOT_ANNOTATED_CDS"/>
    <property type="molecule type" value="Genomic_DNA"/>
</dbReference>
<dbReference type="InterPro" id="IPR029448">
    <property type="entry name" value="FANCD2"/>
</dbReference>
<evidence type="ECO:0000256" key="3">
    <source>
        <dbReference type="ARBA" id="ARBA00022843"/>
    </source>
</evidence>
<dbReference type="GO" id="GO:0036297">
    <property type="term" value="P:interstrand cross-link repair"/>
    <property type="evidence" value="ECO:0007669"/>
    <property type="project" value="TreeGrafter"/>
</dbReference>
<feature type="compositionally biased region" description="Basic and acidic residues" evidence="6">
    <location>
        <begin position="915"/>
        <end position="927"/>
    </location>
</feature>
<dbReference type="GO" id="GO:0070182">
    <property type="term" value="F:DNA polymerase binding"/>
    <property type="evidence" value="ECO:0007669"/>
    <property type="project" value="TreeGrafter"/>
</dbReference>
<gene>
    <name evidence="7" type="primary">FANCD2</name>
</gene>
<feature type="compositionally biased region" description="Basic residues" evidence="6">
    <location>
        <begin position="25"/>
        <end position="36"/>
    </location>
</feature>
<dbReference type="GO" id="GO:0031573">
    <property type="term" value="P:mitotic intra-S DNA damage checkpoint signaling"/>
    <property type="evidence" value="ECO:0007669"/>
    <property type="project" value="TreeGrafter"/>
</dbReference>
<organism evidence="7 8">
    <name type="scientific">Latimeria chalumnae</name>
    <name type="common">Coelacanth</name>
    <dbReference type="NCBI Taxonomy" id="7897"/>
    <lineage>
        <taxon>Eukaryota</taxon>
        <taxon>Metazoa</taxon>
        <taxon>Chordata</taxon>
        <taxon>Craniata</taxon>
        <taxon>Vertebrata</taxon>
        <taxon>Euteleostomi</taxon>
        <taxon>Coelacanthiformes</taxon>
        <taxon>Coelacanthidae</taxon>
        <taxon>Latimeria</taxon>
    </lineage>
</organism>
<dbReference type="Ensembl" id="ENSLACT00000020743.1">
    <property type="protein sequence ID" value="ENSLACP00000020603.1"/>
    <property type="gene ID" value="ENSLACG00000018105.1"/>
</dbReference>
<evidence type="ECO:0000256" key="5">
    <source>
        <dbReference type="ARBA" id="ARBA00093456"/>
    </source>
</evidence>
<feature type="compositionally biased region" description="Polar residues" evidence="6">
    <location>
        <begin position="891"/>
        <end position="902"/>
    </location>
</feature>
<dbReference type="GO" id="GO:1990918">
    <property type="term" value="P:double-strand break repair involved in meiotic recombination"/>
    <property type="evidence" value="ECO:0007669"/>
    <property type="project" value="TreeGrafter"/>
</dbReference>
<proteinExistence type="inferred from homology"/>
<evidence type="ECO:0000256" key="6">
    <source>
        <dbReference type="SAM" id="MobiDB-lite"/>
    </source>
</evidence>
<dbReference type="GeneTree" id="ENSGT00390000016970"/>
<dbReference type="EMBL" id="AFYH01005842">
    <property type="status" value="NOT_ANNOTATED_CDS"/>
    <property type="molecule type" value="Genomic_DNA"/>
</dbReference>
<dbReference type="EMBL" id="AFYH01005844">
    <property type="status" value="NOT_ANNOTATED_CDS"/>
    <property type="molecule type" value="Genomic_DNA"/>
</dbReference>
<feature type="region of interest" description="Disordered" evidence="6">
    <location>
        <begin position="1412"/>
        <end position="1462"/>
    </location>
</feature>
<dbReference type="InParanoid" id="H3BFD2"/>
<keyword evidence="2" id="KW-1017">Isopeptide bond</keyword>
<dbReference type="EMBL" id="AFYH01005843">
    <property type="status" value="NOT_ANNOTATED_CDS"/>
    <property type="molecule type" value="Genomic_DNA"/>
</dbReference>
<accession>H3BFD2</accession>
<reference evidence="7" key="2">
    <citation type="submission" date="2025-08" db="UniProtKB">
        <authorList>
            <consortium name="Ensembl"/>
        </authorList>
    </citation>
    <scope>IDENTIFICATION</scope>
</reference>
<name>H3BFD2_LATCH</name>
<keyword evidence="3" id="KW-0832">Ubl conjugation</keyword>
<feature type="region of interest" description="Disordered" evidence="6">
    <location>
        <begin position="1"/>
        <end position="41"/>
    </location>
</feature>
<sequence>TMGLKRKSSRSEDQESGCAVDVSKSKKSRIGSKKPKASTAEGAVENDSLFVQLLKASGVLLWGGNRSNEITVEQIIFQKKLHQGLRKHPRYPHVIQEFISGLESHIEERDVFRNCLLPCGQPQEAETMNSMNSYQESLIKLLLGIEILQSAVMTTLFEKIPEFLCDSVGEDGINMPRLIINQFKWLDRIVDSKELTSKIMQLISVAPVEIQRDIITSLPEILEDSQHNECAEELNLLLQKNTQLTVAILDTLSSLNLDSGLLIEVRQAVMSTLSAVNLEDLPVVIKFILHAITATEAVEVISTLRRKLELESCVLPPQIQASQSKAKNKEQGSRDSLQNQAGSSQDCVVLILDAIKSAVRFQKTMSEAWIKAIESIASMADHKVSSNLAIRVLHMTYTVEGRCDCSQILKCTIWFRVILMSKAPRRYLGGGEVLRDYFPSILSLAQTLLRSPEQSVVSFGSLMYKQAFTAFDCYCQQEVVGALVTHVCSGFSAEVDVSLDVLTDLVSECSAAMSPYSVFVKGILDYMENLSPQQIRKLFYILSILAFSKGHEGSHIQQDDMYIVIRKQLSSTVSKYKRIGIIGAIMMVGSMAADSKTGDQSSDPEPISKETYRQVTALLELVGSCSEHSPEAAALYYDELANLVQKGSLDPQILEWIAKSVLEDFQENFVADVVPAMQGDFLFPLKTLYNLDEEESQSAIAINLLPMLSREFSNKGVDRRKGGAKQFCALNSRPMSLVCLPAFFRLLRLCEEQQHKGDLEEIDALLGCPLYLTELELVEKLDSLSKQERELLCSLLFYAINWLREVVNAFCKQKDPEMKGKVLIRLQNLTGLQAVLEKCLAATPGYVPPLANFDSEILEGGPPVAAAAAAAAPGKKGKKALGSKKRKLDGTKNSSTDSSQMEENQDGDQLQAEKPVQDSSEKEEERPSVSLSSYRPFLRELDTEVFVVLQSGLLIKAVLDTDMHTKATEVVQLGPAELAFLLDDLSRKLDHILTAAKRFTFLKVKGDRNVGFSHLRQKSPQAVVFSVIQLLNSLCTHLENAHNYFQMMMSENQGVVDGPAVDVKEHQEMSTCYQLLLQVLHSLFAWSGFSQNANRKLLKLSLKVLAGRLKEETGEIALDDLVSQSFQYLMNFHRSVPSCTSALTLTQILIVIAERSSSSQYRQQIASLTRGFLCQAWVLPTGEREKGNRYSEKLQQLLCIYMAHTEDVLKAVEDIAGVGIPELANTAKDGCSTTYPTLTRQTFLVFYRVMMSELEKTVRGMPAGRPTDSSEEQMEKLLRWNLAVRDFHILVHLVKMFDSRPVLGVCLKYGRLFVESFLKLGMPLLDYSFKKRKEDVQSLLKNLQLSTRQLHHMCGHSKIHQDTGLTNHVPLLKKSLELFVYRVKAMLTLNSCQEAFWLGNLKNRDLQGEEILSQASHQQSDNEDEEASEVPEDDVQEEEEEDGSNSENKKGRQEEESEEESD</sequence>
<dbReference type="Proteomes" id="UP000008672">
    <property type="component" value="Unassembled WGS sequence"/>
</dbReference>
<dbReference type="STRING" id="7897.ENSLACP00000020603"/>
<dbReference type="InterPro" id="IPR016024">
    <property type="entry name" value="ARM-type_fold"/>
</dbReference>
<dbReference type="EMBL" id="AFYH01005848">
    <property type="status" value="NOT_ANNOTATED_CDS"/>
    <property type="molecule type" value="Genomic_DNA"/>
</dbReference>
<dbReference type="FunCoup" id="H3BFD2">
    <property type="interactions" value="3345"/>
</dbReference>
<evidence type="ECO:0000256" key="2">
    <source>
        <dbReference type="ARBA" id="ARBA00022499"/>
    </source>
</evidence>
<dbReference type="GO" id="GO:0005634">
    <property type="term" value="C:nucleus"/>
    <property type="evidence" value="ECO:0007669"/>
    <property type="project" value="UniProtKB-SubCell"/>
</dbReference>
<dbReference type="GO" id="GO:0007129">
    <property type="term" value="P:homologous chromosome pairing at meiosis"/>
    <property type="evidence" value="ECO:0007669"/>
    <property type="project" value="TreeGrafter"/>
</dbReference>
<dbReference type="EMBL" id="AFYH01005845">
    <property type="status" value="NOT_ANNOTATED_CDS"/>
    <property type="molecule type" value="Genomic_DNA"/>
</dbReference>
<evidence type="ECO:0000256" key="4">
    <source>
        <dbReference type="ARBA" id="ARBA00023242"/>
    </source>
</evidence>
<keyword evidence="4" id="KW-0539">Nucleus</keyword>
<dbReference type="CDD" id="cd11721">
    <property type="entry name" value="FANCD2"/>
    <property type="match status" value="1"/>
</dbReference>
<dbReference type="PANTHER" id="PTHR32086">
    <property type="entry name" value="FANCONI ANEMIA GROUP D2 PROTEIN"/>
    <property type="match status" value="1"/>
</dbReference>
<dbReference type="HOGENOM" id="CLU_002068_1_0_1"/>
<reference evidence="7" key="3">
    <citation type="submission" date="2025-09" db="UniProtKB">
        <authorList>
            <consortium name="Ensembl"/>
        </authorList>
    </citation>
    <scope>IDENTIFICATION</scope>
</reference>
<evidence type="ECO:0000256" key="1">
    <source>
        <dbReference type="ARBA" id="ARBA00004123"/>
    </source>
</evidence>
<protein>
    <submittedName>
        <fullName evidence="7">FA complementation group D2</fullName>
    </submittedName>
</protein>
<dbReference type="eggNOG" id="KOG4712">
    <property type="taxonomic scope" value="Eukaryota"/>
</dbReference>
<evidence type="ECO:0000313" key="8">
    <source>
        <dbReference type="Proteomes" id="UP000008672"/>
    </source>
</evidence>
<dbReference type="GO" id="GO:0043066">
    <property type="term" value="P:negative regulation of apoptotic process"/>
    <property type="evidence" value="ECO:0007669"/>
    <property type="project" value="Ensembl"/>
</dbReference>
<keyword evidence="8" id="KW-1185">Reference proteome</keyword>
<dbReference type="GO" id="GO:0000793">
    <property type="term" value="C:condensed chromosome"/>
    <property type="evidence" value="ECO:0007669"/>
    <property type="project" value="TreeGrafter"/>
</dbReference>
<feature type="compositionally biased region" description="Acidic residues" evidence="6">
    <location>
        <begin position="1421"/>
        <end position="1444"/>
    </location>
</feature>
<evidence type="ECO:0000313" key="7">
    <source>
        <dbReference type="Ensembl" id="ENSLACP00000020603.1"/>
    </source>
</evidence>
<dbReference type="EMBL" id="AFYH01005846">
    <property type="status" value="NOT_ANNOTATED_CDS"/>
    <property type="molecule type" value="Genomic_DNA"/>
</dbReference>
<dbReference type="Bgee" id="ENSLACG00000018105">
    <property type="expression patterns" value="Expressed in pectoral fin and 3 other cell types or tissues"/>
</dbReference>